<keyword evidence="2" id="KW-0812">Transmembrane</keyword>
<dbReference type="OrthoDB" id="2983908at2759"/>
<dbReference type="RefSeq" id="XP_001833245.1">
    <property type="nucleotide sequence ID" value="XM_001833193.1"/>
</dbReference>
<evidence type="ECO:0000313" key="4">
    <source>
        <dbReference type="Proteomes" id="UP000001861"/>
    </source>
</evidence>
<organism evidence="3 4">
    <name type="scientific">Coprinopsis cinerea (strain Okayama-7 / 130 / ATCC MYA-4618 / FGSC 9003)</name>
    <name type="common">Inky cap fungus</name>
    <name type="synonym">Hormographiella aspergillata</name>
    <dbReference type="NCBI Taxonomy" id="240176"/>
    <lineage>
        <taxon>Eukaryota</taxon>
        <taxon>Fungi</taxon>
        <taxon>Dikarya</taxon>
        <taxon>Basidiomycota</taxon>
        <taxon>Agaricomycotina</taxon>
        <taxon>Agaricomycetes</taxon>
        <taxon>Agaricomycetidae</taxon>
        <taxon>Agaricales</taxon>
        <taxon>Agaricineae</taxon>
        <taxon>Psathyrellaceae</taxon>
        <taxon>Coprinopsis</taxon>
    </lineage>
</organism>
<evidence type="ECO:0000313" key="3">
    <source>
        <dbReference type="EMBL" id="EAU88518.1"/>
    </source>
</evidence>
<dbReference type="Proteomes" id="UP000001861">
    <property type="component" value="Unassembled WGS sequence"/>
</dbReference>
<feature type="transmembrane region" description="Helical" evidence="2">
    <location>
        <begin position="190"/>
        <end position="209"/>
    </location>
</feature>
<name>A8NFB9_COPC7</name>
<reference evidence="3 4" key="1">
    <citation type="journal article" date="2010" name="Proc. Natl. Acad. Sci. U.S.A.">
        <title>Insights into evolution of multicellular fungi from the assembled chromosomes of the mushroom Coprinopsis cinerea (Coprinus cinereus).</title>
        <authorList>
            <person name="Stajich J.E."/>
            <person name="Wilke S.K."/>
            <person name="Ahren D."/>
            <person name="Au C.H."/>
            <person name="Birren B.W."/>
            <person name="Borodovsky M."/>
            <person name="Burns C."/>
            <person name="Canback B."/>
            <person name="Casselton L.A."/>
            <person name="Cheng C.K."/>
            <person name="Deng J."/>
            <person name="Dietrich F.S."/>
            <person name="Fargo D.C."/>
            <person name="Farman M.L."/>
            <person name="Gathman A.C."/>
            <person name="Goldberg J."/>
            <person name="Guigo R."/>
            <person name="Hoegger P.J."/>
            <person name="Hooker J.B."/>
            <person name="Huggins A."/>
            <person name="James T.Y."/>
            <person name="Kamada T."/>
            <person name="Kilaru S."/>
            <person name="Kodira C."/>
            <person name="Kues U."/>
            <person name="Kupfer D."/>
            <person name="Kwan H.S."/>
            <person name="Lomsadze A."/>
            <person name="Li W."/>
            <person name="Lilly W.W."/>
            <person name="Ma L.J."/>
            <person name="Mackey A.J."/>
            <person name="Manning G."/>
            <person name="Martin F."/>
            <person name="Muraguchi H."/>
            <person name="Natvig D.O."/>
            <person name="Palmerini H."/>
            <person name="Ramesh M.A."/>
            <person name="Rehmeyer C.J."/>
            <person name="Roe B.A."/>
            <person name="Shenoy N."/>
            <person name="Stanke M."/>
            <person name="Ter-Hovhannisyan V."/>
            <person name="Tunlid A."/>
            <person name="Velagapudi R."/>
            <person name="Vision T.J."/>
            <person name="Zeng Q."/>
            <person name="Zolan M.E."/>
            <person name="Pukkila P.J."/>
        </authorList>
    </citation>
    <scope>NUCLEOTIDE SEQUENCE [LARGE SCALE GENOMIC DNA]</scope>
    <source>
        <strain evidence="4">Okayama-7 / 130 / ATCC MYA-4618 / FGSC 9003</strain>
    </source>
</reference>
<keyword evidence="2" id="KW-1133">Transmembrane helix</keyword>
<dbReference type="GeneID" id="6009740"/>
<evidence type="ECO:0000256" key="1">
    <source>
        <dbReference type="SAM" id="MobiDB-lite"/>
    </source>
</evidence>
<comment type="caution">
    <text evidence="3">The sequence shown here is derived from an EMBL/GenBank/DDBJ whole genome shotgun (WGS) entry which is preliminary data.</text>
</comment>
<feature type="region of interest" description="Disordered" evidence="1">
    <location>
        <begin position="487"/>
        <end position="552"/>
    </location>
</feature>
<dbReference type="KEGG" id="cci:CC1G_04224"/>
<dbReference type="AlphaFoldDB" id="A8NFB9"/>
<feature type="compositionally biased region" description="Polar residues" evidence="1">
    <location>
        <begin position="318"/>
        <end position="331"/>
    </location>
</feature>
<feature type="region of interest" description="Disordered" evidence="1">
    <location>
        <begin position="306"/>
        <end position="406"/>
    </location>
</feature>
<dbReference type="STRING" id="240176.A8NFB9"/>
<dbReference type="OMA" id="WTWTQYT"/>
<feature type="region of interest" description="Disordered" evidence="1">
    <location>
        <begin position="595"/>
        <end position="618"/>
    </location>
</feature>
<dbReference type="EMBL" id="AACS02000002">
    <property type="protein sequence ID" value="EAU88518.1"/>
    <property type="molecule type" value="Genomic_DNA"/>
</dbReference>
<accession>A8NFB9</accession>
<feature type="compositionally biased region" description="Polar residues" evidence="1">
    <location>
        <begin position="340"/>
        <end position="356"/>
    </location>
</feature>
<proteinExistence type="predicted"/>
<protein>
    <submittedName>
        <fullName evidence="3">Uncharacterized protein</fullName>
    </submittedName>
</protein>
<gene>
    <name evidence="3" type="ORF">CC1G_04224</name>
</gene>
<evidence type="ECO:0000256" key="2">
    <source>
        <dbReference type="SAM" id="Phobius"/>
    </source>
</evidence>
<sequence>MEDPNGESLIWGPDRLVAQQNSPEELLGEPVNQSHKRRLLRIYQGSTVEKSLKKLGGKLDKSPVTKGRKLGSKGSFVTSQGPVRESLQPDLSSHGKGAFAAAHLPLDIHDQTTLLSATNPLQLLPHSKTSPGKLSVFPSFTPLPPLLSTRSPRSTSTLILAPSATTSLSDNLNTSTNDVEPEAVKLSPPIIVLISVGAVCLLLGVGIILKACKQPRKKRTIKPSLPILEKGYADDDDFGSQESPMFGGKERLTANEKFGGEGPLWTWVQYSKPDIASYDSNSQSAQTFNCSAKDVDPLDASRMELSHRDDPLPAEPPQSDTVPSKNRGSRSSLRHGLDNSAPSASYYTSQKTSFTGDGQKVLQRLSRDLRRSQSYSGSQEPRNRHSTYRPDSAYEGADVSSPPTYYQPIATPTIGFTPSAGVEGRARIQSSYFATGTYPRLSSVPVTYSINTATKVNLSQAQAQALPSDHGHCDLPPLEKDLGLVYSDPNSPRSSYVPSSPQPTLYPDDSLSVIASKRTKRASQTLQQSKRTSKLHHPDTMPTYPSQASVKRQSKGLLEMDFEVSRMSLGEIAGRPSEVYKALPRAGLATAAMEQNRRNNRDDKPPRVPSPPPLPSLTQMALAHNHPEAYNNYRSPTYSICGLYGPDRKSGATQGGGF</sequence>
<keyword evidence="2" id="KW-0472">Membrane</keyword>
<dbReference type="eggNOG" id="ENOG502SPKZ">
    <property type="taxonomic scope" value="Eukaryota"/>
</dbReference>
<keyword evidence="4" id="KW-1185">Reference proteome</keyword>
<feature type="region of interest" description="Disordered" evidence="1">
    <location>
        <begin position="59"/>
        <end position="94"/>
    </location>
</feature>
<dbReference type="VEuPathDB" id="FungiDB:CC1G_04224"/>
<feature type="compositionally biased region" description="Polar residues" evidence="1">
    <location>
        <begin position="488"/>
        <end position="503"/>
    </location>
</feature>
<dbReference type="InParanoid" id="A8NFB9"/>
<feature type="compositionally biased region" description="Basic and acidic residues" evidence="1">
    <location>
        <begin position="595"/>
        <end position="606"/>
    </location>
</feature>